<evidence type="ECO:0000259" key="1">
    <source>
        <dbReference type="Pfam" id="PF05170"/>
    </source>
</evidence>
<dbReference type="GO" id="GO:0005886">
    <property type="term" value="C:plasma membrane"/>
    <property type="evidence" value="ECO:0007669"/>
    <property type="project" value="TreeGrafter"/>
</dbReference>
<name>A0A917BW66_9HYPH</name>
<dbReference type="InterPro" id="IPR052894">
    <property type="entry name" value="AsmA-related"/>
</dbReference>
<sequence>MVTLGPSARRLALVTAASAGAIAGLLLLALAVAPALVPQAEVRRAASDALAASSGRDVTVLGESRFSLLPAPRIVLDRIQLSMPGTAALESERLTARLSLLPLLMGRAEVASVTLERPILTMSGPVTVPHLSLAPFVSGTSNATLKVENGTIAWRDQNGLTQELVSAIDARLERSGGGRGISASADFSWRDHVVSGRMIVGNARHFLDGVDSDTKLDVSVAGSWLKFRGTSAAGPNPVAEGEITLDSPDLRDLLGWVGQPVATSGGFGRFAFGAHLSAHARQIALTPAYIEMDGNRSEGGLTMKLDGERPLVEGTFAADALNITPYGRVSLTAGGGHEWDHSRLDVSPLRKVDLDLRLSANSIRADESLFERVAGTAVLRGGRLDMSIGEARAWGGLLRATMMLAPSETARGSLALRLDMEASNVALDRALGDMADVRRLEGTGSIQASLTGHGSSIYGLAHSLSGDISLSGKAGAIVGLDVAQALRHIEQRPLSGGGDLRGGRTAFNTLEAKAHIENGQATIEGARIEGKLVKLTLNGAVSVVHRDLDLKGEASLLSSAAATAFDLPFIVQGPWDNAYVMPDAQSLIRRSGAAAPLLEAVRSRGGDAAVRTMIEQIAKPSPLLPTAGKTAN</sequence>
<reference evidence="2" key="1">
    <citation type="journal article" date="2014" name="Int. J. Syst. Evol. Microbiol.">
        <title>Complete genome sequence of Corynebacterium casei LMG S-19264T (=DSM 44701T), isolated from a smear-ripened cheese.</title>
        <authorList>
            <consortium name="US DOE Joint Genome Institute (JGI-PGF)"/>
            <person name="Walter F."/>
            <person name="Albersmeier A."/>
            <person name="Kalinowski J."/>
            <person name="Ruckert C."/>
        </authorList>
    </citation>
    <scope>NUCLEOTIDE SEQUENCE</scope>
    <source>
        <strain evidence="2">CCM 7897</strain>
    </source>
</reference>
<dbReference type="Proteomes" id="UP000606044">
    <property type="component" value="Unassembled WGS sequence"/>
</dbReference>
<protein>
    <submittedName>
        <fullName evidence="2">Cell envelope biogenesis protein AsmA</fullName>
    </submittedName>
</protein>
<feature type="domain" description="AsmA" evidence="1">
    <location>
        <begin position="21"/>
        <end position="120"/>
    </location>
</feature>
<organism evidence="2 3">
    <name type="scientific">Azorhizobium oxalatiphilum</name>
    <dbReference type="NCBI Taxonomy" id="980631"/>
    <lineage>
        <taxon>Bacteria</taxon>
        <taxon>Pseudomonadati</taxon>
        <taxon>Pseudomonadota</taxon>
        <taxon>Alphaproteobacteria</taxon>
        <taxon>Hyphomicrobiales</taxon>
        <taxon>Xanthobacteraceae</taxon>
        <taxon>Azorhizobium</taxon>
    </lineage>
</organism>
<evidence type="ECO:0000313" key="2">
    <source>
        <dbReference type="EMBL" id="GGF59841.1"/>
    </source>
</evidence>
<dbReference type="AlphaFoldDB" id="A0A917BW66"/>
<dbReference type="EMBL" id="BMCT01000002">
    <property type="protein sequence ID" value="GGF59841.1"/>
    <property type="molecule type" value="Genomic_DNA"/>
</dbReference>
<dbReference type="InterPro" id="IPR007844">
    <property type="entry name" value="AsmA"/>
</dbReference>
<dbReference type="RefSeq" id="WP_188577904.1">
    <property type="nucleotide sequence ID" value="NZ_BMCT01000002.1"/>
</dbReference>
<keyword evidence="3" id="KW-1185">Reference proteome</keyword>
<comment type="caution">
    <text evidence="2">The sequence shown here is derived from an EMBL/GenBank/DDBJ whole genome shotgun (WGS) entry which is preliminary data.</text>
</comment>
<gene>
    <name evidence="2" type="ORF">GCM10007301_19490</name>
</gene>
<dbReference type="Pfam" id="PF05170">
    <property type="entry name" value="AsmA"/>
    <property type="match status" value="2"/>
</dbReference>
<evidence type="ECO:0000313" key="3">
    <source>
        <dbReference type="Proteomes" id="UP000606044"/>
    </source>
</evidence>
<accession>A0A917BW66</accession>
<reference evidence="2" key="2">
    <citation type="submission" date="2020-09" db="EMBL/GenBank/DDBJ databases">
        <authorList>
            <person name="Sun Q."/>
            <person name="Sedlacek I."/>
        </authorList>
    </citation>
    <scope>NUCLEOTIDE SEQUENCE</scope>
    <source>
        <strain evidence="2">CCM 7897</strain>
    </source>
</reference>
<feature type="domain" description="AsmA" evidence="1">
    <location>
        <begin position="333"/>
        <end position="523"/>
    </location>
</feature>
<proteinExistence type="predicted"/>
<dbReference type="PANTHER" id="PTHR30441:SF4">
    <property type="entry name" value="PROTEIN ASMA"/>
    <property type="match status" value="1"/>
</dbReference>
<dbReference type="GO" id="GO:0090313">
    <property type="term" value="P:regulation of protein targeting to membrane"/>
    <property type="evidence" value="ECO:0007669"/>
    <property type="project" value="TreeGrafter"/>
</dbReference>
<dbReference type="PANTHER" id="PTHR30441">
    <property type="entry name" value="DUF748 DOMAIN-CONTAINING PROTEIN"/>
    <property type="match status" value="1"/>
</dbReference>